<evidence type="ECO:0000313" key="9">
    <source>
        <dbReference type="EMBL" id="CAG2054919.1"/>
    </source>
</evidence>
<feature type="domain" description="Small ribosomal subunit protein uS10" evidence="8">
    <location>
        <begin position="66"/>
        <end position="164"/>
    </location>
</feature>
<proteinExistence type="inferred from homology"/>
<protein>
    <recommendedName>
        <fullName evidence="6">Small ribosomal subunit protein uS10m</fullName>
    </recommendedName>
    <alternativeName>
        <fullName evidence="7">28S ribosomal protein S10, mitochondrial</fullName>
    </alternativeName>
</protein>
<gene>
    <name evidence="9" type="ORF">TPAB3V08_LOCUS1935</name>
</gene>
<evidence type="ECO:0000256" key="7">
    <source>
        <dbReference type="ARBA" id="ARBA00035544"/>
    </source>
</evidence>
<keyword evidence="3" id="KW-0689">Ribosomal protein</keyword>
<evidence type="ECO:0000313" key="10">
    <source>
        <dbReference type="Proteomes" id="UP001153148"/>
    </source>
</evidence>
<dbReference type="PANTHER" id="PTHR13334:SF4">
    <property type="entry name" value="SMALL RIBOSOMAL SUBUNIT PROTEIN US10M"/>
    <property type="match status" value="1"/>
</dbReference>
<dbReference type="InterPro" id="IPR036838">
    <property type="entry name" value="Ribosomal_uS10_dom_sf"/>
</dbReference>
<keyword evidence="10" id="KW-1185">Reference proteome</keyword>
<evidence type="ECO:0000256" key="6">
    <source>
        <dbReference type="ARBA" id="ARBA00035261"/>
    </source>
</evidence>
<name>A0ABN7NKE6_TIMPD</name>
<evidence type="ECO:0000259" key="8">
    <source>
        <dbReference type="SMART" id="SM01403"/>
    </source>
</evidence>
<dbReference type="EMBL" id="CAJPIN010001876">
    <property type="protein sequence ID" value="CAG2054919.1"/>
    <property type="molecule type" value="Genomic_DNA"/>
</dbReference>
<dbReference type="Gene3D" id="3.30.70.600">
    <property type="entry name" value="Ribosomal protein S10 domain"/>
    <property type="match status" value="1"/>
</dbReference>
<sequence length="188" mass="21327">HVLSEVKEGFGNQINLCRDRGLSLRPPAPKSDTLPLDHQLANAPVVLSQTTEDGKIELDQLYKLVELEVKGHDTAVLKSYEWFAKTAARELGITVGNCWSLRKPNKNRLTLLKSVFIYKKHRVQYEIRTQFHFLQFHNLTGSTADTFLEYIQRNLPEGVAMKVTKVAVQALPKHLVPPEQAVNVEESK</sequence>
<evidence type="ECO:0000256" key="4">
    <source>
        <dbReference type="ARBA" id="ARBA00023128"/>
    </source>
</evidence>
<keyword evidence="5" id="KW-0687">Ribonucleoprotein</keyword>
<comment type="similarity">
    <text evidence="2">Belongs to the universal ribosomal protein uS10 family.</text>
</comment>
<reference evidence="9" key="1">
    <citation type="submission" date="2021-03" db="EMBL/GenBank/DDBJ databases">
        <authorList>
            <person name="Tran Van P."/>
        </authorList>
    </citation>
    <scope>NUCLEOTIDE SEQUENCE</scope>
</reference>
<comment type="subcellular location">
    <subcellularLocation>
        <location evidence="1">Mitochondrion</location>
    </subcellularLocation>
</comment>
<dbReference type="Proteomes" id="UP001153148">
    <property type="component" value="Unassembled WGS sequence"/>
</dbReference>
<evidence type="ECO:0000256" key="1">
    <source>
        <dbReference type="ARBA" id="ARBA00004173"/>
    </source>
</evidence>
<dbReference type="SMART" id="SM01403">
    <property type="entry name" value="Ribosomal_S10"/>
    <property type="match status" value="1"/>
</dbReference>
<evidence type="ECO:0000256" key="3">
    <source>
        <dbReference type="ARBA" id="ARBA00022980"/>
    </source>
</evidence>
<dbReference type="InterPro" id="IPR027486">
    <property type="entry name" value="Ribosomal_uS10_dom"/>
</dbReference>
<organism evidence="9 10">
    <name type="scientific">Timema podura</name>
    <name type="common">Walking stick</name>
    <dbReference type="NCBI Taxonomy" id="61482"/>
    <lineage>
        <taxon>Eukaryota</taxon>
        <taxon>Metazoa</taxon>
        <taxon>Ecdysozoa</taxon>
        <taxon>Arthropoda</taxon>
        <taxon>Hexapoda</taxon>
        <taxon>Insecta</taxon>
        <taxon>Pterygota</taxon>
        <taxon>Neoptera</taxon>
        <taxon>Polyneoptera</taxon>
        <taxon>Phasmatodea</taxon>
        <taxon>Timematodea</taxon>
        <taxon>Timematoidea</taxon>
        <taxon>Timematidae</taxon>
        <taxon>Timema</taxon>
    </lineage>
</organism>
<dbReference type="InterPro" id="IPR040055">
    <property type="entry name" value="Ribosomal_uS10m"/>
</dbReference>
<comment type="caution">
    <text evidence="9">The sequence shown here is derived from an EMBL/GenBank/DDBJ whole genome shotgun (WGS) entry which is preliminary data.</text>
</comment>
<feature type="non-terminal residue" evidence="9">
    <location>
        <position position="1"/>
    </location>
</feature>
<evidence type="ECO:0000256" key="5">
    <source>
        <dbReference type="ARBA" id="ARBA00023274"/>
    </source>
</evidence>
<dbReference type="Pfam" id="PF00338">
    <property type="entry name" value="Ribosomal_S10"/>
    <property type="match status" value="1"/>
</dbReference>
<accession>A0ABN7NKE6</accession>
<dbReference type="PANTHER" id="PTHR13334">
    <property type="entry name" value="MITOCHONDRIAL 28S RIBOSOMAL PROTEIN S10"/>
    <property type="match status" value="1"/>
</dbReference>
<dbReference type="SUPFAM" id="SSF54999">
    <property type="entry name" value="Ribosomal protein S10"/>
    <property type="match status" value="1"/>
</dbReference>
<keyword evidence="4" id="KW-0496">Mitochondrion</keyword>
<evidence type="ECO:0000256" key="2">
    <source>
        <dbReference type="ARBA" id="ARBA00007102"/>
    </source>
</evidence>